<evidence type="ECO:0000313" key="2">
    <source>
        <dbReference type="Proteomes" id="UP000784880"/>
    </source>
</evidence>
<keyword evidence="2" id="KW-1185">Reference proteome</keyword>
<dbReference type="RefSeq" id="WP_217067874.1">
    <property type="nucleotide sequence ID" value="NZ_JAHQCS010000151.1"/>
</dbReference>
<reference evidence="1 2" key="1">
    <citation type="submission" date="2021-06" db="EMBL/GenBank/DDBJ databases">
        <title>Bacillus sp. RD4P76, an endophyte from a halophyte.</title>
        <authorList>
            <person name="Sun J.-Q."/>
        </authorList>
    </citation>
    <scope>NUCLEOTIDE SEQUENCE [LARGE SCALE GENOMIC DNA]</scope>
    <source>
        <strain evidence="1 2">CGMCC 1.15917</strain>
    </source>
</reference>
<dbReference type="Proteomes" id="UP000784880">
    <property type="component" value="Unassembled WGS sequence"/>
</dbReference>
<comment type="caution">
    <text evidence="1">The sequence shown here is derived from an EMBL/GenBank/DDBJ whole genome shotgun (WGS) entry which is preliminary data.</text>
</comment>
<proteinExistence type="predicted"/>
<dbReference type="EMBL" id="JAHQCS010000151">
    <property type="protein sequence ID" value="MBU9713724.1"/>
    <property type="molecule type" value="Genomic_DNA"/>
</dbReference>
<gene>
    <name evidence="1" type="ORF">KS419_18510</name>
</gene>
<protein>
    <submittedName>
        <fullName evidence="1">Uncharacterized protein</fullName>
    </submittedName>
</protein>
<sequence length="62" mass="7381">MQQIPLANLVQYVSPKWLHLLKEEEQSQWVVLRDGIKEVNEEDLAEIVEAVIQEHQKNPFYH</sequence>
<organism evidence="1 2">
    <name type="scientific">Evansella tamaricis</name>
    <dbReference type="NCBI Taxonomy" id="2069301"/>
    <lineage>
        <taxon>Bacteria</taxon>
        <taxon>Bacillati</taxon>
        <taxon>Bacillota</taxon>
        <taxon>Bacilli</taxon>
        <taxon>Bacillales</taxon>
        <taxon>Bacillaceae</taxon>
        <taxon>Evansella</taxon>
    </lineage>
</organism>
<name>A0ABS6JKJ4_9BACI</name>
<evidence type="ECO:0000313" key="1">
    <source>
        <dbReference type="EMBL" id="MBU9713724.1"/>
    </source>
</evidence>
<accession>A0ABS6JKJ4</accession>